<dbReference type="Gene3D" id="2.30.42.10">
    <property type="match status" value="1"/>
</dbReference>
<feature type="compositionally biased region" description="Acidic residues" evidence="1">
    <location>
        <begin position="1235"/>
        <end position="1246"/>
    </location>
</feature>
<dbReference type="GO" id="GO:0005634">
    <property type="term" value="C:nucleus"/>
    <property type="evidence" value="ECO:0000318"/>
    <property type="project" value="GO_Central"/>
</dbReference>
<feature type="compositionally biased region" description="Low complexity" evidence="1">
    <location>
        <begin position="1304"/>
        <end position="1328"/>
    </location>
</feature>
<feature type="compositionally biased region" description="Gly residues" evidence="1">
    <location>
        <begin position="856"/>
        <end position="867"/>
    </location>
</feature>
<dbReference type="GO" id="GO:0005737">
    <property type="term" value="C:cytoplasm"/>
    <property type="evidence" value="ECO:0000318"/>
    <property type="project" value="GO_Central"/>
</dbReference>
<feature type="region of interest" description="Disordered" evidence="1">
    <location>
        <begin position="1060"/>
        <end position="1082"/>
    </location>
</feature>
<dbReference type="SMART" id="SM00220">
    <property type="entry name" value="S_TKc"/>
    <property type="match status" value="1"/>
</dbReference>
<feature type="region of interest" description="Disordered" evidence="1">
    <location>
        <begin position="1114"/>
        <end position="1173"/>
    </location>
</feature>
<feature type="region of interest" description="Disordered" evidence="1">
    <location>
        <begin position="583"/>
        <end position="640"/>
    </location>
</feature>
<protein>
    <recommendedName>
        <fullName evidence="6">Protein kinase domain-containing protein</fullName>
    </recommendedName>
</protein>
<evidence type="ECO:0000313" key="5">
    <source>
        <dbReference type="Proteomes" id="UP000001449"/>
    </source>
</evidence>
<dbReference type="InterPro" id="IPR011009">
    <property type="entry name" value="Kinase-like_dom_sf"/>
</dbReference>
<feature type="region of interest" description="Disordered" evidence="1">
    <location>
        <begin position="982"/>
        <end position="1012"/>
    </location>
</feature>
<dbReference type="PROSITE" id="PS00108">
    <property type="entry name" value="PROTEIN_KINASE_ST"/>
    <property type="match status" value="1"/>
</dbReference>
<feature type="domain" description="PDZ" evidence="3">
    <location>
        <begin position="484"/>
        <end position="560"/>
    </location>
</feature>
<feature type="region of interest" description="Disordered" evidence="1">
    <location>
        <begin position="1371"/>
        <end position="1412"/>
    </location>
</feature>
<dbReference type="InterPro" id="IPR036034">
    <property type="entry name" value="PDZ_sf"/>
</dbReference>
<proteinExistence type="predicted"/>
<evidence type="ECO:0000256" key="1">
    <source>
        <dbReference type="SAM" id="MobiDB-lite"/>
    </source>
</evidence>
<dbReference type="PANTHER" id="PTHR44167:SF24">
    <property type="entry name" value="SERINE_THREONINE-PROTEIN KINASE CHK2"/>
    <property type="match status" value="1"/>
</dbReference>
<organism evidence="4 5">
    <name type="scientific">Thalassiosira pseudonana</name>
    <name type="common">Marine diatom</name>
    <name type="synonym">Cyclotella nana</name>
    <dbReference type="NCBI Taxonomy" id="35128"/>
    <lineage>
        <taxon>Eukaryota</taxon>
        <taxon>Sar</taxon>
        <taxon>Stramenopiles</taxon>
        <taxon>Ochrophyta</taxon>
        <taxon>Bacillariophyta</taxon>
        <taxon>Coscinodiscophyceae</taxon>
        <taxon>Thalassiosirophycidae</taxon>
        <taxon>Thalassiosirales</taxon>
        <taxon>Thalassiosiraceae</taxon>
        <taxon>Thalassiosira</taxon>
    </lineage>
</organism>
<feature type="compositionally biased region" description="Acidic residues" evidence="1">
    <location>
        <begin position="982"/>
        <end position="1001"/>
    </location>
</feature>
<dbReference type="PROSITE" id="PS50106">
    <property type="entry name" value="PDZ"/>
    <property type="match status" value="1"/>
</dbReference>
<evidence type="ECO:0000259" key="3">
    <source>
        <dbReference type="PROSITE" id="PS50106"/>
    </source>
</evidence>
<feature type="compositionally biased region" description="Basic and acidic residues" evidence="1">
    <location>
        <begin position="1062"/>
        <end position="1077"/>
    </location>
</feature>
<feature type="domain" description="Protein kinase" evidence="2">
    <location>
        <begin position="79"/>
        <end position="437"/>
    </location>
</feature>
<feature type="compositionally biased region" description="Low complexity" evidence="1">
    <location>
        <begin position="772"/>
        <end position="787"/>
    </location>
</feature>
<dbReference type="Pfam" id="PF00595">
    <property type="entry name" value="PDZ"/>
    <property type="match status" value="1"/>
</dbReference>
<dbReference type="Pfam" id="PF00069">
    <property type="entry name" value="Pkinase"/>
    <property type="match status" value="1"/>
</dbReference>
<evidence type="ECO:0008006" key="6">
    <source>
        <dbReference type="Google" id="ProtNLM"/>
    </source>
</evidence>
<keyword evidence="5" id="KW-1185">Reference proteome</keyword>
<dbReference type="Gene3D" id="1.10.510.10">
    <property type="entry name" value="Transferase(Phosphotransferase) domain 1"/>
    <property type="match status" value="1"/>
</dbReference>
<dbReference type="InterPro" id="IPR001478">
    <property type="entry name" value="PDZ"/>
</dbReference>
<dbReference type="InterPro" id="IPR008271">
    <property type="entry name" value="Ser/Thr_kinase_AS"/>
</dbReference>
<feature type="compositionally biased region" description="Acidic residues" evidence="1">
    <location>
        <begin position="868"/>
        <end position="881"/>
    </location>
</feature>
<dbReference type="PROSITE" id="PS50011">
    <property type="entry name" value="PROTEIN_KINASE_DOM"/>
    <property type="match status" value="1"/>
</dbReference>
<dbReference type="eggNOG" id="KOG0594">
    <property type="taxonomic scope" value="Eukaryota"/>
</dbReference>
<reference evidence="4 5" key="1">
    <citation type="journal article" date="2004" name="Science">
        <title>The genome of the diatom Thalassiosira pseudonana: ecology, evolution, and metabolism.</title>
        <authorList>
            <person name="Armbrust E.V."/>
            <person name="Berges J.A."/>
            <person name="Bowler C."/>
            <person name="Green B.R."/>
            <person name="Martinez D."/>
            <person name="Putnam N.H."/>
            <person name="Zhou S."/>
            <person name="Allen A.E."/>
            <person name="Apt K.E."/>
            <person name="Bechner M."/>
            <person name="Brzezinski M.A."/>
            <person name="Chaal B.K."/>
            <person name="Chiovitti A."/>
            <person name="Davis A.K."/>
            <person name="Demarest M.S."/>
            <person name="Detter J.C."/>
            <person name="Glavina T."/>
            <person name="Goodstein D."/>
            <person name="Hadi M.Z."/>
            <person name="Hellsten U."/>
            <person name="Hildebrand M."/>
            <person name="Jenkins B.D."/>
            <person name="Jurka J."/>
            <person name="Kapitonov V.V."/>
            <person name="Kroger N."/>
            <person name="Lau W.W."/>
            <person name="Lane T.W."/>
            <person name="Larimer F.W."/>
            <person name="Lippmeier J.C."/>
            <person name="Lucas S."/>
            <person name="Medina M."/>
            <person name="Montsant A."/>
            <person name="Obornik M."/>
            <person name="Parker M.S."/>
            <person name="Palenik B."/>
            <person name="Pazour G.J."/>
            <person name="Richardson P.M."/>
            <person name="Rynearson T.A."/>
            <person name="Saito M.A."/>
            <person name="Schwartz D.C."/>
            <person name="Thamatrakoln K."/>
            <person name="Valentin K."/>
            <person name="Vardi A."/>
            <person name="Wilkerson F.P."/>
            <person name="Rokhsar D.S."/>
        </authorList>
    </citation>
    <scope>NUCLEOTIDE SEQUENCE [LARGE SCALE GENOMIC DNA]</scope>
    <source>
        <strain evidence="4 5">CCMP1335</strain>
    </source>
</reference>
<dbReference type="RefSeq" id="XP_002293311.1">
    <property type="nucleotide sequence ID" value="XM_002293275.1"/>
</dbReference>
<dbReference type="Proteomes" id="UP000001449">
    <property type="component" value="Chromosome 13"/>
</dbReference>
<gene>
    <name evidence="4" type="ORF">THAPSDRAFT_24596</name>
</gene>
<dbReference type="HOGENOM" id="CLU_237265_0_0_1"/>
<feature type="compositionally biased region" description="Polar residues" evidence="1">
    <location>
        <begin position="583"/>
        <end position="594"/>
    </location>
</feature>
<dbReference type="PANTHER" id="PTHR44167">
    <property type="entry name" value="OVARIAN-SPECIFIC SERINE/THREONINE-PROTEIN KINASE LOK-RELATED"/>
    <property type="match status" value="1"/>
</dbReference>
<feature type="region of interest" description="Disordered" evidence="1">
    <location>
        <begin position="1221"/>
        <end position="1349"/>
    </location>
</feature>
<dbReference type="PaxDb" id="35128-Thaps24596"/>
<reference evidence="4 5" key="2">
    <citation type="journal article" date="2008" name="Nature">
        <title>The Phaeodactylum genome reveals the evolutionary history of diatom genomes.</title>
        <authorList>
            <person name="Bowler C."/>
            <person name="Allen A.E."/>
            <person name="Badger J.H."/>
            <person name="Grimwood J."/>
            <person name="Jabbari K."/>
            <person name="Kuo A."/>
            <person name="Maheswari U."/>
            <person name="Martens C."/>
            <person name="Maumus F."/>
            <person name="Otillar R.P."/>
            <person name="Rayko E."/>
            <person name="Salamov A."/>
            <person name="Vandepoele K."/>
            <person name="Beszteri B."/>
            <person name="Gruber A."/>
            <person name="Heijde M."/>
            <person name="Katinka M."/>
            <person name="Mock T."/>
            <person name="Valentin K."/>
            <person name="Verret F."/>
            <person name="Berges J.A."/>
            <person name="Brownlee C."/>
            <person name="Cadoret J.P."/>
            <person name="Chiovitti A."/>
            <person name="Choi C.J."/>
            <person name="Coesel S."/>
            <person name="De Martino A."/>
            <person name="Detter J.C."/>
            <person name="Durkin C."/>
            <person name="Falciatore A."/>
            <person name="Fournet J."/>
            <person name="Haruta M."/>
            <person name="Huysman M.J."/>
            <person name="Jenkins B.D."/>
            <person name="Jiroutova K."/>
            <person name="Jorgensen R.E."/>
            <person name="Joubert Y."/>
            <person name="Kaplan A."/>
            <person name="Kroger N."/>
            <person name="Kroth P.G."/>
            <person name="La Roche J."/>
            <person name="Lindquist E."/>
            <person name="Lommer M."/>
            <person name="Martin-Jezequel V."/>
            <person name="Lopez P.J."/>
            <person name="Lucas S."/>
            <person name="Mangogna M."/>
            <person name="McGinnis K."/>
            <person name="Medlin L.K."/>
            <person name="Montsant A."/>
            <person name="Oudot-Le Secq M.P."/>
            <person name="Napoli C."/>
            <person name="Obornik M."/>
            <person name="Parker M.S."/>
            <person name="Petit J.L."/>
            <person name="Porcel B.M."/>
            <person name="Poulsen N."/>
            <person name="Robison M."/>
            <person name="Rychlewski L."/>
            <person name="Rynearson T.A."/>
            <person name="Schmutz J."/>
            <person name="Shapiro H."/>
            <person name="Siaut M."/>
            <person name="Stanley M."/>
            <person name="Sussman M.R."/>
            <person name="Taylor A.R."/>
            <person name="Vardi A."/>
            <person name="von Dassow P."/>
            <person name="Vyverman W."/>
            <person name="Willis A."/>
            <person name="Wyrwicz L.S."/>
            <person name="Rokhsar D.S."/>
            <person name="Weissenbach J."/>
            <person name="Armbrust E.V."/>
            <person name="Green B.R."/>
            <person name="Van de Peer Y."/>
            <person name="Grigoriev I.V."/>
        </authorList>
    </citation>
    <scope>NUCLEOTIDE SEQUENCE [LARGE SCALE GENOMIC DNA]</scope>
    <source>
        <strain evidence="4 5">CCMP1335</strain>
    </source>
</reference>
<dbReference type="InterPro" id="IPR000719">
    <property type="entry name" value="Prot_kinase_dom"/>
</dbReference>
<feature type="compositionally biased region" description="Acidic residues" evidence="1">
    <location>
        <begin position="1114"/>
        <end position="1123"/>
    </location>
</feature>
<feature type="compositionally biased region" description="Acidic residues" evidence="1">
    <location>
        <begin position="343"/>
        <end position="352"/>
    </location>
</feature>
<feature type="region of interest" description="Disordered" evidence="1">
    <location>
        <begin position="740"/>
        <end position="787"/>
    </location>
</feature>
<feature type="compositionally biased region" description="Basic residues" evidence="1">
    <location>
        <begin position="621"/>
        <end position="638"/>
    </location>
</feature>
<accession>B8CB11</accession>
<dbReference type="SUPFAM" id="SSF50156">
    <property type="entry name" value="PDZ domain-like"/>
    <property type="match status" value="1"/>
</dbReference>
<sequence length="1836" mass="201235">MNFAACLCCAFHTKTSTAMFWCIYLILVTRIEAFTYILPPPVSPSSTVSTSQLSLTSSTPSLFSPPKAKRRIIPSTTELILLEPIGNGTFGGVFWAKNEATARAATDDDRAQQNAKIYLETESYINSKLCPLEDHQLQYSTHHGLQHVAPYLGECVLNHTTYLIWEASGEYTLEDYIEMDDGWVQLATDLGVSLEVDDVADACTTDADTDVIEADEECSRRVLHRKLAAEVLRQLLEGLAYCHTNGIVHRDIKPANVLVDPKSNTLRLIDFGSACDMSSWTSEKRGYRGQNKGPRSILYCAPEEFVNEEHPYAFDMYGVAVTWLRTVLSEDRPRGEGGGGGGEDQEEGDDDGNNLRSFGLGDEDHLFQWRIAVRDFGHNLISWEEYASLRSSLPYGWDNLFGSSRQGIQALRLLCNMMSYSPANRISASEALLGPYLNAGCDAEPPPELPPAMPWSLMSHVQRWKKDREVHSGECRLEDLFSEVIAIAVELESLGLVVLESKVVLGDKGKEERGVVVKSVMEGEMTNATKLIQEGDTLLAIGSIDVENASLEHVNELLEQWPKDRKVPLLLFIDPSNKFVSNTETNTWNNVPNVSQRPPSSSHPFRHPPTDRPTDTATSATRRHRPPRRQQTKHHQSVKPKYYIAHTMIQRKNTNLRRQQGLKQIRPLRPVQPPACRRGRCTSSNNNNTMTVILLLTTASILSFVIQSPSSSCVVSASSSSIVGSHVFLRGVAAPQVPNNVLRGQRLQNRRLQDDDDDYDDDDDDDVAPTNTASTEPATGATTATTLANTTTTTGAATANNDNNNNTDELLTSIENSESEISTVESTDDTALSPLEKEGEMEEEEESVVVSSPVGGEDGVVGTLGDGGGEDEYWDDEFEGEGYDDDIEGLEEEILEIVEEIECSCALVIVRRSSNSLPFGYYYLSDPEEQDDDESTAAEKETAEETLTEIEQVMETELEQELQEEFGKVEGLDDDLNEVFEVDPTENTDDDDAEGGDDDGSDGVYSNTNSELPMIDPMLTMDLTSYNPVEGGGKGEGIMATINEAGMALAANATLGASEGVARVEDSSETGSPKEVESESLIDTEVERTSNTTDAAVIATTAKSQENVVSVEAAVEDDDDDVEPSNSGSESEPVEVPPPDDDDDGPTSIPPPPAAAKTTVCQDDPSFHYGLDEWKTCENYLSDDDKREKRCENTSGAVDENNVELLISDFCKKTCGGCDEAEVAGGGTTLPDERGGDDDTGTEDEGISASAPFESVSAVNTTTPVESIGSVEGKDTTTKGTTPADSITYAVSKETQSTPAPVGKTTPAPSEPKATPAPTEPTVTSAPTLVTNSPTRHPTEKPTVAYIEPSDDALDPVVSEQNTIDSEAFANGEALPHNSNDEVPLPSAGGDGGDDGDFFSDEEEVKKSSVASSRSSSYRSNTFWEEGDQAVAIGQGVATRKRQISVLLLLLLSAMASIGIVFKDDLLSIAASSSYIFDEQTATTPMTMLTRVMQSDVEQYGLRPFTSSADGDDDNRQVHFQGLDDALLQDAFHGERLFFFGDSTTRNLHMWLHYLLQMQMKDVSLFSTMNLTQANGLFLDRINISGGKCFFENNLGTSNGELICADIPTKHLNLTTALEDGTVSAYCWNRGDDCTDYKEEYAAMKDFKPSIVVANIGLWWFHFQNKGRGRSDCIVDKWIRYEDWLEDVLRTAEEAGAKVLLFKTTNLICSEKFEEKWAAASNAYVSKDEETINRCFETFRPSVSRNNIDSEILNYCVNGTMNAVGANHHNQRLLQFVERRKHGNSLKFAVFPDHDIQACKYTGKLDGRHYHQMNLARIRLLGNVLSGLKHADGGWT</sequence>
<dbReference type="GO" id="GO:0044773">
    <property type="term" value="P:mitotic DNA damage checkpoint signaling"/>
    <property type="evidence" value="ECO:0000318"/>
    <property type="project" value="GO_Central"/>
</dbReference>
<feature type="compositionally biased region" description="Acidic residues" evidence="1">
    <location>
        <begin position="1392"/>
        <end position="1403"/>
    </location>
</feature>
<feature type="region of interest" description="Disordered" evidence="1">
    <location>
        <begin position="331"/>
        <end position="357"/>
    </location>
</feature>
<feature type="compositionally biased region" description="Acidic residues" evidence="1">
    <location>
        <begin position="754"/>
        <end position="767"/>
    </location>
</feature>
<dbReference type="SUPFAM" id="SSF56112">
    <property type="entry name" value="Protein kinase-like (PK-like)"/>
    <property type="match status" value="1"/>
</dbReference>
<dbReference type="InParanoid" id="B8CB11"/>
<dbReference type="KEGG" id="tps:THAPSDRAFT_24596"/>
<dbReference type="GO" id="GO:0005524">
    <property type="term" value="F:ATP binding"/>
    <property type="evidence" value="ECO:0007669"/>
    <property type="project" value="InterPro"/>
</dbReference>
<evidence type="ECO:0000259" key="2">
    <source>
        <dbReference type="PROSITE" id="PS50011"/>
    </source>
</evidence>
<evidence type="ECO:0000313" key="4">
    <source>
        <dbReference type="EMBL" id="EED89047.1"/>
    </source>
</evidence>
<name>B8CB11_THAPS</name>
<feature type="compositionally biased region" description="Acidic residues" evidence="1">
    <location>
        <begin position="926"/>
        <end position="936"/>
    </location>
</feature>
<dbReference type="GeneID" id="7452975"/>
<dbReference type="STRING" id="35128.B8CB11"/>
<feature type="region of interest" description="Disordered" evidence="1">
    <location>
        <begin position="818"/>
        <end position="881"/>
    </location>
</feature>
<feature type="region of interest" description="Disordered" evidence="1">
    <location>
        <begin position="924"/>
        <end position="944"/>
    </location>
</feature>
<dbReference type="EMBL" id="CM000648">
    <property type="protein sequence ID" value="EED89047.1"/>
    <property type="molecule type" value="Genomic_DNA"/>
</dbReference>
<dbReference type="GO" id="GO:0004674">
    <property type="term" value="F:protein serine/threonine kinase activity"/>
    <property type="evidence" value="ECO:0000318"/>
    <property type="project" value="GO_Central"/>
</dbReference>